<protein>
    <submittedName>
        <fullName evidence="1">Uncharacterized protein</fullName>
    </submittedName>
</protein>
<comment type="caution">
    <text evidence="1">The sequence shown here is derived from an EMBL/GenBank/DDBJ whole genome shotgun (WGS) entry which is preliminary data.</text>
</comment>
<dbReference type="AlphaFoldDB" id="G0V401"/>
<dbReference type="EMBL" id="CAKP01000007">
    <property type="protein sequence ID" value="CCC57841.1"/>
    <property type="molecule type" value="Genomic_DNA"/>
</dbReference>
<dbReference type="Proteomes" id="UP000007652">
    <property type="component" value="Unassembled WGS sequence"/>
</dbReference>
<evidence type="ECO:0000313" key="2">
    <source>
        <dbReference type="Proteomes" id="UP000007652"/>
    </source>
</evidence>
<organism evidence="1 2">
    <name type="scientific">Caloramator australicus RC3</name>
    <dbReference type="NCBI Taxonomy" id="857293"/>
    <lineage>
        <taxon>Bacteria</taxon>
        <taxon>Bacillati</taxon>
        <taxon>Bacillota</taxon>
        <taxon>Clostridia</taxon>
        <taxon>Eubacteriales</taxon>
        <taxon>Clostridiaceae</taxon>
        <taxon>Caloramator</taxon>
    </lineage>
</organism>
<name>G0V401_9CLOT</name>
<gene>
    <name evidence="1" type="ORF">CAAU_0192</name>
</gene>
<accession>G0V401</accession>
<sequence>MVLKIDANKSDDYERGYIKGFKDCIEEVNKYQEYINKKGGI</sequence>
<reference evidence="1 2" key="1">
    <citation type="journal article" date="2011" name="J. Bacteriol.">
        <title>Draft genome sequence of Caloramator australicus strain RC3T, a thermoanaerobe from the Great Artesian Basin of Australia.</title>
        <authorList>
            <person name="Ogg C.D."/>
            <person name="Patel B.K.C."/>
        </authorList>
    </citation>
    <scope>NUCLEOTIDE SEQUENCE [LARGE SCALE GENOMIC DNA]</scope>
    <source>
        <strain evidence="1 2">RC3</strain>
    </source>
</reference>
<keyword evidence="2" id="KW-1185">Reference proteome</keyword>
<evidence type="ECO:0000313" key="1">
    <source>
        <dbReference type="EMBL" id="CCC57841.1"/>
    </source>
</evidence>
<proteinExistence type="predicted"/>